<feature type="compositionally biased region" description="Basic and acidic residues" evidence="1">
    <location>
        <begin position="1"/>
        <end position="13"/>
    </location>
</feature>
<feature type="compositionally biased region" description="Basic residues" evidence="1">
    <location>
        <begin position="440"/>
        <end position="450"/>
    </location>
</feature>
<feature type="region of interest" description="Disordered" evidence="1">
    <location>
        <begin position="417"/>
        <end position="470"/>
    </location>
</feature>
<reference evidence="2 3" key="1">
    <citation type="journal article" date="2018" name="Cell">
        <title>The Chara Genome: Secondary Complexity and Implications for Plant Terrestrialization.</title>
        <authorList>
            <person name="Nishiyama T."/>
            <person name="Sakayama H."/>
            <person name="Vries J.D."/>
            <person name="Buschmann H."/>
            <person name="Saint-Marcoux D."/>
            <person name="Ullrich K.K."/>
            <person name="Haas F.B."/>
            <person name="Vanderstraeten L."/>
            <person name="Becker D."/>
            <person name="Lang D."/>
            <person name="Vosolsobe S."/>
            <person name="Rombauts S."/>
            <person name="Wilhelmsson P.K.I."/>
            <person name="Janitza P."/>
            <person name="Kern R."/>
            <person name="Heyl A."/>
            <person name="Rumpler F."/>
            <person name="Villalobos L.I.A.C."/>
            <person name="Clay J.M."/>
            <person name="Skokan R."/>
            <person name="Toyoda A."/>
            <person name="Suzuki Y."/>
            <person name="Kagoshima H."/>
            <person name="Schijlen E."/>
            <person name="Tajeshwar N."/>
            <person name="Catarino B."/>
            <person name="Hetherington A.J."/>
            <person name="Saltykova A."/>
            <person name="Bonnot C."/>
            <person name="Breuninger H."/>
            <person name="Symeonidi A."/>
            <person name="Radhakrishnan G.V."/>
            <person name="Van Nieuwerburgh F."/>
            <person name="Deforce D."/>
            <person name="Chang C."/>
            <person name="Karol K.G."/>
            <person name="Hedrich R."/>
            <person name="Ulvskov P."/>
            <person name="Glockner G."/>
            <person name="Delwiche C.F."/>
            <person name="Petrasek J."/>
            <person name="Van de Peer Y."/>
            <person name="Friml J."/>
            <person name="Beilby M."/>
            <person name="Dolan L."/>
            <person name="Kohara Y."/>
            <person name="Sugano S."/>
            <person name="Fujiyama A."/>
            <person name="Delaux P.-M."/>
            <person name="Quint M."/>
            <person name="TheiBen G."/>
            <person name="Hagemann M."/>
            <person name="Harholt J."/>
            <person name="Dunand C."/>
            <person name="Zachgo S."/>
            <person name="Langdale J."/>
            <person name="Maumus F."/>
            <person name="Straeten D.V.D."/>
            <person name="Gould S.B."/>
            <person name="Rensing S.A."/>
        </authorList>
    </citation>
    <scope>NUCLEOTIDE SEQUENCE [LARGE SCALE GENOMIC DNA]</scope>
    <source>
        <strain evidence="2 3">S276</strain>
    </source>
</reference>
<accession>A0A388M1W6</accession>
<feature type="region of interest" description="Disordered" evidence="1">
    <location>
        <begin position="374"/>
        <end position="403"/>
    </location>
</feature>
<evidence type="ECO:0000313" key="2">
    <source>
        <dbReference type="EMBL" id="GBG88472.1"/>
    </source>
</evidence>
<protein>
    <submittedName>
        <fullName evidence="2">Uncharacterized protein</fullName>
    </submittedName>
</protein>
<feature type="region of interest" description="Disordered" evidence="1">
    <location>
        <begin position="203"/>
        <end position="272"/>
    </location>
</feature>
<feature type="compositionally biased region" description="Low complexity" evidence="1">
    <location>
        <begin position="218"/>
        <end position="236"/>
    </location>
</feature>
<feature type="compositionally biased region" description="Basic and acidic residues" evidence="1">
    <location>
        <begin position="460"/>
        <end position="470"/>
    </location>
</feature>
<dbReference type="Gramene" id="GBG88472">
    <property type="protein sequence ID" value="GBG88472"/>
    <property type="gene ID" value="CBR_g47942"/>
</dbReference>
<dbReference type="AlphaFoldDB" id="A0A388M1W6"/>
<evidence type="ECO:0000313" key="3">
    <source>
        <dbReference type="Proteomes" id="UP000265515"/>
    </source>
</evidence>
<dbReference type="Proteomes" id="UP000265515">
    <property type="component" value="Unassembled WGS sequence"/>
</dbReference>
<keyword evidence="3" id="KW-1185">Reference proteome</keyword>
<sequence>MYPPKGDRDRTRGEAALANASRMGGDVEQGSHETGFAPPEDPRREDSTDYEVEEDVAGDVDVMGAEAPVQADLMHTFGGPDGAQVDSEVIPREDVGDGHDGDRQEMPQTLVVRTTVGPVVPHQAPFLVDPGRRAHGGSPIVERRVGRGTCAPPVPTFAPSRERPQIRYVAVPRGSLPFGCMTAEELEAHAGVDLTETDRRCFRRPPSAGRLPHVQDLSWGPASPSLPSGGSVAAPSHDAAGPSSSPATVVAEESGSLTPRSDARRWRDTTDHARVSEDNMLFGHTDRPWSETRRMTTASAAWQPGLREVSTTGSRRDVVVSGFGSRVGDSGGMPVRREGASGAAAGGADLPLTYGLGEASIILQEPEVVTRVRQARHVPLDRRQEGETSGADGLPMRRDSRRHVDLAAAGITGTIGGRRVIMDDDPDEAPKPSTAGRGGQRQRGRARGTGRSHGQGSHWSRQDSHADDDH</sequence>
<feature type="region of interest" description="Disordered" evidence="1">
    <location>
        <begin position="127"/>
        <end position="147"/>
    </location>
</feature>
<proteinExistence type="predicted"/>
<organism evidence="2 3">
    <name type="scientific">Chara braunii</name>
    <name type="common">Braun's stonewort</name>
    <dbReference type="NCBI Taxonomy" id="69332"/>
    <lineage>
        <taxon>Eukaryota</taxon>
        <taxon>Viridiplantae</taxon>
        <taxon>Streptophyta</taxon>
        <taxon>Charophyceae</taxon>
        <taxon>Charales</taxon>
        <taxon>Characeae</taxon>
        <taxon>Chara</taxon>
    </lineage>
</organism>
<name>A0A388M1W6_CHABU</name>
<feature type="compositionally biased region" description="Basic and acidic residues" evidence="1">
    <location>
        <begin position="261"/>
        <end position="272"/>
    </location>
</feature>
<feature type="region of interest" description="Disordered" evidence="1">
    <location>
        <begin position="1"/>
        <end position="52"/>
    </location>
</feature>
<gene>
    <name evidence="2" type="ORF">CBR_g47942</name>
</gene>
<evidence type="ECO:0000256" key="1">
    <source>
        <dbReference type="SAM" id="MobiDB-lite"/>
    </source>
</evidence>
<dbReference type="EMBL" id="BFEA01000675">
    <property type="protein sequence ID" value="GBG88472.1"/>
    <property type="molecule type" value="Genomic_DNA"/>
</dbReference>
<comment type="caution">
    <text evidence="2">The sequence shown here is derived from an EMBL/GenBank/DDBJ whole genome shotgun (WGS) entry which is preliminary data.</text>
</comment>